<evidence type="ECO:0000256" key="1">
    <source>
        <dbReference type="SAM" id="MobiDB-lite"/>
    </source>
</evidence>
<evidence type="ECO:0000313" key="3">
    <source>
        <dbReference type="Proteomes" id="UP000182658"/>
    </source>
</evidence>
<protein>
    <submittedName>
        <fullName evidence="2">Uncharacterized protein</fullName>
    </submittedName>
</protein>
<dbReference type="Proteomes" id="UP000182658">
    <property type="component" value="Unassembled WGS sequence"/>
</dbReference>
<dbReference type="OrthoDB" id="10551592at2759"/>
<dbReference type="AlphaFoldDB" id="A0A1J7JG45"/>
<dbReference type="EMBL" id="KV875098">
    <property type="protein sequence ID" value="OIW28696.1"/>
    <property type="molecule type" value="Genomic_DNA"/>
</dbReference>
<feature type="non-terminal residue" evidence="2">
    <location>
        <position position="1"/>
    </location>
</feature>
<sequence length="166" mass="18245">NLRHLPKATQTDKAKSRSAHSTLRRFPFPHPTSRLQAHPLTMPDHTSTGGAEEAVLKHKRIMEKYKLVRLSLAMLAVKTRALGQEPGVSPAVLIGFQKALVDVKKAHDAMLNGLCTEMMEELIPFAVEAMGDLVPVAVEEVKDLVTEVLAADKETAEYCADHDKTV</sequence>
<feature type="region of interest" description="Disordered" evidence="1">
    <location>
        <begin position="1"/>
        <end position="49"/>
    </location>
</feature>
<name>A0A1J7JG45_9PEZI</name>
<proteinExistence type="predicted"/>
<keyword evidence="3" id="KW-1185">Reference proteome</keyword>
<gene>
    <name evidence="2" type="ORF">CONLIGDRAFT_390173</name>
</gene>
<dbReference type="InParanoid" id="A0A1J7JG45"/>
<organism evidence="2 3">
    <name type="scientific">Coniochaeta ligniaria NRRL 30616</name>
    <dbReference type="NCBI Taxonomy" id="1408157"/>
    <lineage>
        <taxon>Eukaryota</taxon>
        <taxon>Fungi</taxon>
        <taxon>Dikarya</taxon>
        <taxon>Ascomycota</taxon>
        <taxon>Pezizomycotina</taxon>
        <taxon>Sordariomycetes</taxon>
        <taxon>Sordariomycetidae</taxon>
        <taxon>Coniochaetales</taxon>
        <taxon>Coniochaetaceae</taxon>
        <taxon>Coniochaeta</taxon>
    </lineage>
</organism>
<evidence type="ECO:0000313" key="2">
    <source>
        <dbReference type="EMBL" id="OIW28696.1"/>
    </source>
</evidence>
<accession>A0A1J7JG45</accession>
<reference evidence="2 3" key="1">
    <citation type="submission" date="2016-10" db="EMBL/GenBank/DDBJ databases">
        <title>Draft genome sequence of Coniochaeta ligniaria NRRL30616, a lignocellulolytic fungus for bioabatement of inhibitors in plant biomass hydrolysates.</title>
        <authorList>
            <consortium name="DOE Joint Genome Institute"/>
            <person name="Jimenez D.J."/>
            <person name="Hector R.E."/>
            <person name="Riley R."/>
            <person name="Sun H."/>
            <person name="Grigoriev I.V."/>
            <person name="Van Elsas J.D."/>
            <person name="Nichols N.N."/>
        </authorList>
    </citation>
    <scope>NUCLEOTIDE SEQUENCE [LARGE SCALE GENOMIC DNA]</scope>
    <source>
        <strain evidence="2 3">NRRL 30616</strain>
    </source>
</reference>